<protein>
    <recommendedName>
        <fullName evidence="5">DUF3857 domain-containing protein</fullName>
    </recommendedName>
</protein>
<dbReference type="Gene3D" id="2.60.40.3140">
    <property type="match status" value="1"/>
</dbReference>
<sequence length="646" mass="75071">MKTKLLVLFTIFSFSFYLAQKEHKFLDTPKLTIEDLKKTKSTLKEDAPAEVLYRSIHYYIRKDYEMEIKIVDRVKIYNKDKAEDFLNKEIALYEAQSGNEEKLSNLKAYTYNLENDKIVTNKVEKDSKFKSTENKRYNIVKFAFPNVKDGSVVEYSYTVFSPFIREMPKIMIEEEVPIIYTEYVLDTPKELGYSINYKGSVMPKYRISEERMLYGADYRTYRFGYENLKAFLDENYVKNIDNYKTSIRAELNSSYTGNVLKSYTLSWDDVRKEMMEEEGFGGALRKDHLVKDLLPAEIKQIPNELKKTEAILKFVQKNYTWDHKNRVFTEEGIKNLINTKVGNSAEINILLVLLLRNAGINANPVVLSTVNMGMVTNYLPSITSLNYVIACVESNKQLYTLDATSKLSSINVIPPRAVNYNGFLFTDKKAEQINIVNPEKSNTYLEVTAQLEKDATFAGHFTDKDTKVYAMLNNEQYEEDKDGYQKENYKERYKFPLSNLKSGALNDNEFETSFDFTSDSFVDGVGGKFIFNPLLFLYSKNHDFNQTEERRNPIEFISAYNKNKKVTITIPEGYKFETLPDSKKFKTEDDAIKYSYLVNQEGNKITVESNILVDDSFFPKEYYPAFKQIFDAITKYEGQLVTVVKK</sequence>
<feature type="domain" description="DUF3857" evidence="2">
    <location>
        <begin position="100"/>
        <end position="231"/>
    </location>
</feature>
<comment type="caution">
    <text evidence="3">The sequence shown here is derived from an EMBL/GenBank/DDBJ whole genome shotgun (WGS) entry which is preliminary data.</text>
</comment>
<dbReference type="Pfam" id="PF12969">
    <property type="entry name" value="DUF3857"/>
    <property type="match status" value="1"/>
</dbReference>
<dbReference type="EMBL" id="BMLV01000005">
    <property type="protein sequence ID" value="GGP05540.1"/>
    <property type="molecule type" value="Genomic_DNA"/>
</dbReference>
<dbReference type="Pfam" id="PF01841">
    <property type="entry name" value="Transglut_core"/>
    <property type="match status" value="1"/>
</dbReference>
<evidence type="ECO:0000259" key="1">
    <source>
        <dbReference type="Pfam" id="PF01841"/>
    </source>
</evidence>
<dbReference type="RefSeq" id="WP_188618182.1">
    <property type="nucleotide sequence ID" value="NZ_BMLV01000005.1"/>
</dbReference>
<keyword evidence="4" id="KW-1185">Reference proteome</keyword>
<accession>A0ABQ2NN54</accession>
<dbReference type="InterPro" id="IPR024618">
    <property type="entry name" value="DUF3857"/>
</dbReference>
<dbReference type="Proteomes" id="UP000620064">
    <property type="component" value="Unassembled WGS sequence"/>
</dbReference>
<evidence type="ECO:0000313" key="3">
    <source>
        <dbReference type="EMBL" id="GGP05540.1"/>
    </source>
</evidence>
<feature type="domain" description="Transglutaminase-like" evidence="1">
    <location>
        <begin position="299"/>
        <end position="366"/>
    </location>
</feature>
<dbReference type="Gene3D" id="3.10.620.30">
    <property type="match status" value="1"/>
</dbReference>
<proteinExistence type="predicted"/>
<reference evidence="4" key="1">
    <citation type="journal article" date="2019" name="Int. J. Syst. Evol. Microbiol.">
        <title>The Global Catalogue of Microorganisms (GCM) 10K type strain sequencing project: providing services to taxonomists for standard genome sequencing and annotation.</title>
        <authorList>
            <consortium name="The Broad Institute Genomics Platform"/>
            <consortium name="The Broad Institute Genome Sequencing Center for Infectious Disease"/>
            <person name="Wu L."/>
            <person name="Ma J."/>
        </authorList>
    </citation>
    <scope>NUCLEOTIDE SEQUENCE [LARGE SCALE GENOMIC DNA]</scope>
    <source>
        <strain evidence="4">CGMCC 1.7656</strain>
    </source>
</reference>
<evidence type="ECO:0008006" key="5">
    <source>
        <dbReference type="Google" id="ProtNLM"/>
    </source>
</evidence>
<dbReference type="InterPro" id="IPR002931">
    <property type="entry name" value="Transglutaminase-like"/>
</dbReference>
<evidence type="ECO:0000259" key="2">
    <source>
        <dbReference type="Pfam" id="PF12969"/>
    </source>
</evidence>
<gene>
    <name evidence="3" type="ORF">GCM10010992_22030</name>
</gene>
<organism evidence="3 4">
    <name type="scientific">Cloacibacterium rupense</name>
    <dbReference type="NCBI Taxonomy" id="517423"/>
    <lineage>
        <taxon>Bacteria</taxon>
        <taxon>Pseudomonadati</taxon>
        <taxon>Bacteroidota</taxon>
        <taxon>Flavobacteriia</taxon>
        <taxon>Flavobacteriales</taxon>
        <taxon>Weeksellaceae</taxon>
    </lineage>
</organism>
<evidence type="ECO:0000313" key="4">
    <source>
        <dbReference type="Proteomes" id="UP000620064"/>
    </source>
</evidence>
<dbReference type="Gene3D" id="2.60.120.1130">
    <property type="match status" value="1"/>
</dbReference>
<name>A0ABQ2NN54_9FLAO</name>